<accession>F2NQW7</accession>
<reference evidence="1 2" key="1">
    <citation type="journal article" date="2012" name="Stand. Genomic Sci.">
        <title>Complete genome sequence of the aerobic, heterotroph Marinithermus hydrothermalis type strain (T1(T)) from a deep-sea hydrothermal vent chimney.</title>
        <authorList>
            <person name="Copeland A."/>
            <person name="Gu W."/>
            <person name="Yasawong M."/>
            <person name="Lapidus A."/>
            <person name="Lucas S."/>
            <person name="Deshpande S."/>
            <person name="Pagani I."/>
            <person name="Tapia R."/>
            <person name="Cheng J.F."/>
            <person name="Goodwin L.A."/>
            <person name="Pitluck S."/>
            <person name="Liolios K."/>
            <person name="Ivanova N."/>
            <person name="Mavromatis K."/>
            <person name="Mikhailova N."/>
            <person name="Pati A."/>
            <person name="Chen A."/>
            <person name="Palaniappan K."/>
            <person name="Land M."/>
            <person name="Pan C."/>
            <person name="Brambilla E.M."/>
            <person name="Rohde M."/>
            <person name="Tindall B.J."/>
            <person name="Sikorski J."/>
            <person name="Goker M."/>
            <person name="Detter J.C."/>
            <person name="Bristow J."/>
            <person name="Eisen J.A."/>
            <person name="Markowitz V."/>
            <person name="Hugenholtz P."/>
            <person name="Kyrpides N.C."/>
            <person name="Klenk H.P."/>
            <person name="Woyke T."/>
        </authorList>
    </citation>
    <scope>NUCLEOTIDE SEQUENCE [LARGE SCALE GENOMIC DNA]</scope>
    <source>
        <strain evidence="2">DSM 14884 / JCM 11576 / T1</strain>
    </source>
</reference>
<proteinExistence type="predicted"/>
<dbReference type="Proteomes" id="UP000007030">
    <property type="component" value="Chromosome"/>
</dbReference>
<organism evidence="1 2">
    <name type="scientific">Marinithermus hydrothermalis (strain DSM 14884 / JCM 11576 / T1)</name>
    <dbReference type="NCBI Taxonomy" id="869210"/>
    <lineage>
        <taxon>Bacteria</taxon>
        <taxon>Thermotogati</taxon>
        <taxon>Deinococcota</taxon>
        <taxon>Deinococci</taxon>
        <taxon>Thermales</taxon>
        <taxon>Thermaceae</taxon>
        <taxon>Marinithermus</taxon>
    </lineage>
</organism>
<dbReference type="AlphaFoldDB" id="F2NQW7"/>
<dbReference type="RefSeq" id="WP_013704378.1">
    <property type="nucleotide sequence ID" value="NC_015387.1"/>
</dbReference>
<dbReference type="EMBL" id="CP002630">
    <property type="protein sequence ID" value="AEB12331.1"/>
    <property type="molecule type" value="Genomic_DNA"/>
</dbReference>
<keyword evidence="2" id="KW-1185">Reference proteome</keyword>
<protein>
    <submittedName>
        <fullName evidence="1">Uncharacterized protein</fullName>
    </submittedName>
</protein>
<evidence type="ECO:0000313" key="1">
    <source>
        <dbReference type="EMBL" id="AEB12331.1"/>
    </source>
</evidence>
<name>F2NQW7_MARHT</name>
<evidence type="ECO:0000313" key="2">
    <source>
        <dbReference type="Proteomes" id="UP000007030"/>
    </source>
</evidence>
<dbReference type="STRING" id="869210.Marky_1596"/>
<gene>
    <name evidence="1" type="ordered locus">Marky_1596</name>
</gene>
<sequence>MSLLEDILALCAELPEDDPFALEPLRARFERAWMREPVEASTLEADLHAAFPDDPDAPYRVLRQVARAYAVERRPDGRWVVRLGLPLCVPALAAWRTALPEGVHRGFTRPLGEAGLEGAVSRVLHPAEDFHPPLALLPRLRGDAPLDWTPARKPLLEPAPAVVPLNLYLDRPDPRVLEAVRAAYSGLPQLGAPIRVLEPELLPDAATRALETAQRRRVERALELYPEAYPPHLDAPLKPGEEVVLAAMGEDKRLELPRGAYQATADLERVLAQVPPPGPKITS</sequence>
<dbReference type="HOGENOM" id="CLU_982816_0_0_0"/>
<dbReference type="KEGG" id="mhd:Marky_1596"/>